<reference evidence="1" key="2">
    <citation type="submission" date="2024-03" db="EMBL/GenBank/DDBJ databases">
        <title>The Genome Sequence of Enterococcus sp. DIV0242b.</title>
        <authorList>
            <consortium name="The Broad Institute Genomics Platform"/>
            <consortium name="The Broad Institute Microbial Omics Core"/>
            <consortium name="The Broad Institute Genomic Center for Infectious Diseases"/>
            <person name="Earl A."/>
            <person name="Manson A."/>
            <person name="Gilmore M."/>
            <person name="Schwartman J."/>
            <person name="Shea T."/>
            <person name="Abouelleil A."/>
            <person name="Cao P."/>
            <person name="Chapman S."/>
            <person name="Cusick C."/>
            <person name="Young S."/>
            <person name="Neafsey D."/>
            <person name="Nusbaum C."/>
            <person name="Birren B."/>
        </authorList>
    </citation>
    <scope>NUCLEOTIDE SEQUENCE</scope>
    <source>
        <strain evidence="1">9E7_DIV0242</strain>
    </source>
</reference>
<evidence type="ECO:0000313" key="2">
    <source>
        <dbReference type="Proteomes" id="UP000195141"/>
    </source>
</evidence>
<dbReference type="EMBL" id="CP147247">
    <property type="protein sequence ID" value="WYJ91363.1"/>
    <property type="molecule type" value="Genomic_DNA"/>
</dbReference>
<sequence length="101" mass="11770">MGINLADYCNSTTIELSDEKIEELADWYMEKYPDGYESFSEDLHVFFIKSSASFKNKEYINSDSPELGKNRKSIEKIQKKYIKNKFEDLSSPIDPERDLVA</sequence>
<accession>A0AAQ3Y250</accession>
<dbReference type="RefSeq" id="WP_339101685.1">
    <property type="nucleotide sequence ID" value="NZ_CP147247.1"/>
</dbReference>
<name>A0AAQ3Y250_9ENTE</name>
<evidence type="ECO:0000313" key="1">
    <source>
        <dbReference type="EMBL" id="WYJ91363.1"/>
    </source>
</evidence>
<protein>
    <submittedName>
        <fullName evidence="1">Uncharacterized protein</fullName>
    </submittedName>
</protein>
<dbReference type="AlphaFoldDB" id="A0AAQ3Y250"/>
<proteinExistence type="predicted"/>
<gene>
    <name evidence="1" type="ORF">A5888_003131</name>
</gene>
<dbReference type="Proteomes" id="UP000195141">
    <property type="component" value="Chromosome"/>
</dbReference>
<keyword evidence="2" id="KW-1185">Reference proteome</keyword>
<reference evidence="1" key="1">
    <citation type="submission" date="2017-05" db="EMBL/GenBank/DDBJ databases">
        <authorList>
            <consortium name="The Broad Institute Genomics Platform"/>
            <consortium name="The Broad Institute Genomic Center for Infectious Diseases"/>
            <person name="Earl A."/>
            <person name="Manson A."/>
            <person name="Schwartman J."/>
            <person name="Gilmore M."/>
            <person name="Abouelleil A."/>
            <person name="Cao P."/>
            <person name="Chapman S."/>
            <person name="Cusick C."/>
            <person name="Shea T."/>
            <person name="Young S."/>
            <person name="Neafsey D."/>
            <person name="Nusbaum C."/>
            <person name="Birren B."/>
        </authorList>
    </citation>
    <scope>NUCLEOTIDE SEQUENCE</scope>
    <source>
        <strain evidence="1">9E7_DIV0242</strain>
    </source>
</reference>
<organism evidence="1 2">
    <name type="scientific">Candidatus Enterococcus clewellii</name>
    <dbReference type="NCBI Taxonomy" id="1834193"/>
    <lineage>
        <taxon>Bacteria</taxon>
        <taxon>Bacillati</taxon>
        <taxon>Bacillota</taxon>
        <taxon>Bacilli</taxon>
        <taxon>Lactobacillales</taxon>
        <taxon>Enterococcaceae</taxon>
        <taxon>Enterococcus</taxon>
    </lineage>
</organism>